<proteinExistence type="predicted"/>
<dbReference type="Proteomes" id="UP000627369">
    <property type="component" value="Unassembled WGS sequence"/>
</dbReference>
<evidence type="ECO:0000313" key="2">
    <source>
        <dbReference type="EMBL" id="GHH70345.1"/>
    </source>
</evidence>
<keyword evidence="3" id="KW-1185">Reference proteome</keyword>
<name>A0A919KRB9_9MICO</name>
<dbReference type="Pfam" id="PF02467">
    <property type="entry name" value="Whib"/>
    <property type="match status" value="1"/>
</dbReference>
<sequence>MNAPGQTTALGGSRYSDQTVVRAYAEGLLGRRRTPRPGWEKDAACVGDERFYERDTVTPAVVAHQRRVCSACPVTADCLLDALAHERVEPGWQVSTRGGLLARERRHLTKRTRPEQS</sequence>
<accession>A0A919KRB9</accession>
<gene>
    <name evidence="2" type="ORF">GCM10017772_16810</name>
</gene>
<feature type="domain" description="4Fe-4S Wbl-type" evidence="1">
    <location>
        <begin position="44"/>
        <end position="107"/>
    </location>
</feature>
<reference evidence="2" key="1">
    <citation type="journal article" date="2014" name="Int. J. Syst. Evol. Microbiol.">
        <title>Complete genome sequence of Corynebacterium casei LMG S-19264T (=DSM 44701T), isolated from a smear-ripened cheese.</title>
        <authorList>
            <consortium name="US DOE Joint Genome Institute (JGI-PGF)"/>
            <person name="Walter F."/>
            <person name="Albersmeier A."/>
            <person name="Kalinowski J."/>
            <person name="Ruckert C."/>
        </authorList>
    </citation>
    <scope>NUCLEOTIDE SEQUENCE</scope>
    <source>
        <strain evidence="2">CGMCC 4.7398</strain>
    </source>
</reference>
<reference evidence="2" key="2">
    <citation type="submission" date="2020-09" db="EMBL/GenBank/DDBJ databases">
        <authorList>
            <person name="Sun Q."/>
            <person name="Zhou Y."/>
        </authorList>
    </citation>
    <scope>NUCLEOTIDE SEQUENCE</scope>
    <source>
        <strain evidence="2">CGMCC 4.7398</strain>
    </source>
</reference>
<dbReference type="EMBL" id="BNAS01000002">
    <property type="protein sequence ID" value="GHH70345.1"/>
    <property type="molecule type" value="Genomic_DNA"/>
</dbReference>
<protein>
    <recommendedName>
        <fullName evidence="1">4Fe-4S Wbl-type domain-containing protein</fullName>
    </recommendedName>
</protein>
<dbReference type="RefSeq" id="WP_229872270.1">
    <property type="nucleotide sequence ID" value="NZ_BNAS01000002.1"/>
</dbReference>
<dbReference type="PROSITE" id="PS51674">
    <property type="entry name" value="4FE4S_WBL"/>
    <property type="match status" value="1"/>
</dbReference>
<organism evidence="2 3">
    <name type="scientific">Promicromonospora soli</name>
    <dbReference type="NCBI Taxonomy" id="2035533"/>
    <lineage>
        <taxon>Bacteria</taxon>
        <taxon>Bacillati</taxon>
        <taxon>Actinomycetota</taxon>
        <taxon>Actinomycetes</taxon>
        <taxon>Micrococcales</taxon>
        <taxon>Promicromonosporaceae</taxon>
        <taxon>Promicromonospora</taxon>
    </lineage>
</organism>
<comment type="caution">
    <text evidence="2">The sequence shown here is derived from an EMBL/GenBank/DDBJ whole genome shotgun (WGS) entry which is preliminary data.</text>
</comment>
<dbReference type="InterPro" id="IPR034768">
    <property type="entry name" value="4FE4S_WBL"/>
</dbReference>
<evidence type="ECO:0000259" key="1">
    <source>
        <dbReference type="PROSITE" id="PS51674"/>
    </source>
</evidence>
<dbReference type="AlphaFoldDB" id="A0A919KRB9"/>
<evidence type="ECO:0000313" key="3">
    <source>
        <dbReference type="Proteomes" id="UP000627369"/>
    </source>
</evidence>